<organism evidence="2">
    <name type="scientific">marine metagenome</name>
    <dbReference type="NCBI Taxonomy" id="408172"/>
    <lineage>
        <taxon>unclassified sequences</taxon>
        <taxon>metagenomes</taxon>
        <taxon>ecological metagenomes</taxon>
    </lineage>
</organism>
<gene>
    <name evidence="2" type="ORF">METZ01_LOCUS26680</name>
</gene>
<dbReference type="InterPro" id="IPR016181">
    <property type="entry name" value="Acyl_CoA_acyltransferase"/>
</dbReference>
<feature type="non-terminal residue" evidence="2">
    <location>
        <position position="1"/>
    </location>
</feature>
<dbReference type="AlphaFoldDB" id="A0A381Q393"/>
<dbReference type="SUPFAM" id="SSF55729">
    <property type="entry name" value="Acyl-CoA N-acyltransferases (Nat)"/>
    <property type="match status" value="1"/>
</dbReference>
<dbReference type="GO" id="GO:0016747">
    <property type="term" value="F:acyltransferase activity, transferring groups other than amino-acyl groups"/>
    <property type="evidence" value="ECO:0007669"/>
    <property type="project" value="InterPro"/>
</dbReference>
<dbReference type="PROSITE" id="PS51186">
    <property type="entry name" value="GNAT"/>
    <property type="match status" value="1"/>
</dbReference>
<sequence>VTEIHDRCFDELDAATFHDLVRLRVDVFVAEQECPYPELDGRDVEAGTRHVWIDGGNGPISYLRVVAEPGGSCRVGRVVTHSDARGNGLAGVLLDHVHATTPGLLVLDAQTYLVSWYATLGYVPTGPEFVEDGIPHVPMARPSAGA</sequence>
<protein>
    <recommendedName>
        <fullName evidence="1">N-acetyltransferase domain-containing protein</fullName>
    </recommendedName>
</protein>
<reference evidence="2" key="1">
    <citation type="submission" date="2018-05" db="EMBL/GenBank/DDBJ databases">
        <authorList>
            <person name="Lanie J.A."/>
            <person name="Ng W.-L."/>
            <person name="Kazmierczak K.M."/>
            <person name="Andrzejewski T.M."/>
            <person name="Davidsen T.M."/>
            <person name="Wayne K.J."/>
            <person name="Tettelin H."/>
            <person name="Glass J.I."/>
            <person name="Rusch D."/>
            <person name="Podicherti R."/>
            <person name="Tsui H.-C.T."/>
            <person name="Winkler M.E."/>
        </authorList>
    </citation>
    <scope>NUCLEOTIDE SEQUENCE</scope>
</reference>
<name>A0A381Q393_9ZZZZ</name>
<dbReference type="EMBL" id="UINC01001192">
    <property type="protein sequence ID" value="SUZ73826.1"/>
    <property type="molecule type" value="Genomic_DNA"/>
</dbReference>
<dbReference type="Pfam" id="PF13673">
    <property type="entry name" value="Acetyltransf_10"/>
    <property type="match status" value="1"/>
</dbReference>
<dbReference type="InterPro" id="IPR000182">
    <property type="entry name" value="GNAT_dom"/>
</dbReference>
<proteinExistence type="predicted"/>
<accession>A0A381Q393</accession>
<evidence type="ECO:0000313" key="2">
    <source>
        <dbReference type="EMBL" id="SUZ73826.1"/>
    </source>
</evidence>
<dbReference type="Gene3D" id="3.40.630.30">
    <property type="match status" value="1"/>
</dbReference>
<evidence type="ECO:0000259" key="1">
    <source>
        <dbReference type="PROSITE" id="PS51186"/>
    </source>
</evidence>
<feature type="domain" description="N-acetyltransferase" evidence="1">
    <location>
        <begin position="7"/>
        <end position="144"/>
    </location>
</feature>